<name>A0AAN5D487_9BILA</name>
<organism evidence="1 2">
    <name type="scientific">Pristionchus mayeri</name>
    <dbReference type="NCBI Taxonomy" id="1317129"/>
    <lineage>
        <taxon>Eukaryota</taxon>
        <taxon>Metazoa</taxon>
        <taxon>Ecdysozoa</taxon>
        <taxon>Nematoda</taxon>
        <taxon>Chromadorea</taxon>
        <taxon>Rhabditida</taxon>
        <taxon>Rhabditina</taxon>
        <taxon>Diplogasteromorpha</taxon>
        <taxon>Diplogasteroidea</taxon>
        <taxon>Neodiplogasteridae</taxon>
        <taxon>Pristionchus</taxon>
    </lineage>
</organism>
<reference evidence="2" key="1">
    <citation type="submission" date="2022-10" db="EMBL/GenBank/DDBJ databases">
        <title>Genome assembly of Pristionchus species.</title>
        <authorList>
            <person name="Yoshida K."/>
            <person name="Sommer R.J."/>
        </authorList>
    </citation>
    <scope>NUCLEOTIDE SEQUENCE [LARGE SCALE GENOMIC DNA]</scope>
    <source>
        <strain evidence="2">RS5460</strain>
    </source>
</reference>
<feature type="non-terminal residue" evidence="1">
    <location>
        <position position="100"/>
    </location>
</feature>
<dbReference type="EMBL" id="BTRK01000005">
    <property type="protein sequence ID" value="GMR55402.1"/>
    <property type="molecule type" value="Genomic_DNA"/>
</dbReference>
<proteinExistence type="predicted"/>
<evidence type="ECO:0000313" key="2">
    <source>
        <dbReference type="Proteomes" id="UP001328107"/>
    </source>
</evidence>
<accession>A0AAN5D487</accession>
<keyword evidence="2" id="KW-1185">Reference proteome</keyword>
<evidence type="ECO:0000313" key="1">
    <source>
        <dbReference type="EMBL" id="GMR55402.1"/>
    </source>
</evidence>
<dbReference type="Proteomes" id="UP001328107">
    <property type="component" value="Unassembled WGS sequence"/>
</dbReference>
<gene>
    <name evidence="1" type="ORF">PMAYCL1PPCAC_25597</name>
</gene>
<sequence>MEQIQMRSVDLFLLILYLLLIGSFALPRTSGICYLVVIVLEVLRANDTSKLVYILVCILLQFLDMTDYSTLLSLLLECVQLVSTDNGQQFVDHEQTAINT</sequence>
<protein>
    <submittedName>
        <fullName evidence="1">Uncharacterized protein</fullName>
    </submittedName>
</protein>
<comment type="caution">
    <text evidence="1">The sequence shown here is derived from an EMBL/GenBank/DDBJ whole genome shotgun (WGS) entry which is preliminary data.</text>
</comment>
<dbReference type="AlphaFoldDB" id="A0AAN5D487"/>